<protein>
    <submittedName>
        <fullName evidence="9">Unannotated protein</fullName>
    </submittedName>
</protein>
<keyword evidence="3 6" id="KW-0812">Transmembrane</keyword>
<reference evidence="9" key="1">
    <citation type="submission" date="2020-05" db="EMBL/GenBank/DDBJ databases">
        <authorList>
            <person name="Chiriac C."/>
            <person name="Salcher M."/>
            <person name="Ghai R."/>
            <person name="Kavagutti S V."/>
        </authorList>
    </citation>
    <scope>NUCLEOTIDE SEQUENCE</scope>
</reference>
<evidence type="ECO:0000313" key="8">
    <source>
        <dbReference type="EMBL" id="CAB4912131.1"/>
    </source>
</evidence>
<dbReference type="PANTHER" id="PTHR30178">
    <property type="entry name" value="INNER MEMBRANE PROTEIN YAAH"/>
    <property type="match status" value="1"/>
</dbReference>
<comment type="similarity">
    <text evidence="2">Belongs to the acetate uptake transporter (AceTr) (TC 2.A.96) family.</text>
</comment>
<gene>
    <name evidence="7" type="ORF">UFOPK3077_00100</name>
    <name evidence="8" type="ORF">UFOPK3667_00099</name>
    <name evidence="9" type="ORF">UFOPK3903_00455</name>
    <name evidence="10" type="ORF">UFOPK4444_00658</name>
</gene>
<dbReference type="EMBL" id="CAFAAS010000001">
    <property type="protein sequence ID" value="CAB4794718.1"/>
    <property type="molecule type" value="Genomic_DNA"/>
</dbReference>
<evidence type="ECO:0000256" key="1">
    <source>
        <dbReference type="ARBA" id="ARBA00004141"/>
    </source>
</evidence>
<dbReference type="GO" id="GO:0005886">
    <property type="term" value="C:plasma membrane"/>
    <property type="evidence" value="ECO:0007669"/>
    <property type="project" value="TreeGrafter"/>
</dbReference>
<organism evidence="9">
    <name type="scientific">freshwater metagenome</name>
    <dbReference type="NCBI Taxonomy" id="449393"/>
    <lineage>
        <taxon>unclassified sequences</taxon>
        <taxon>metagenomes</taxon>
        <taxon>ecological metagenomes</taxon>
    </lineage>
</organism>
<accession>A0A6J7LS37</accession>
<dbReference type="InterPro" id="IPR000791">
    <property type="entry name" value="Gpr1/Fun34/SatP-like"/>
</dbReference>
<proteinExistence type="inferred from homology"/>
<evidence type="ECO:0000256" key="5">
    <source>
        <dbReference type="ARBA" id="ARBA00023136"/>
    </source>
</evidence>
<keyword evidence="5 6" id="KW-0472">Membrane</keyword>
<feature type="transmembrane region" description="Helical" evidence="6">
    <location>
        <begin position="12"/>
        <end position="32"/>
    </location>
</feature>
<dbReference type="EMBL" id="CAFBOD010000003">
    <property type="protein sequence ID" value="CAB4971256.1"/>
    <property type="molecule type" value="Genomic_DNA"/>
</dbReference>
<feature type="transmembrane region" description="Helical" evidence="6">
    <location>
        <begin position="38"/>
        <end position="58"/>
    </location>
</feature>
<feature type="transmembrane region" description="Helical" evidence="6">
    <location>
        <begin position="121"/>
        <end position="140"/>
    </location>
</feature>
<dbReference type="InterPro" id="IPR047623">
    <property type="entry name" value="SatP"/>
</dbReference>
<feature type="transmembrane region" description="Helical" evidence="6">
    <location>
        <begin position="152"/>
        <end position="171"/>
    </location>
</feature>
<comment type="subcellular location">
    <subcellularLocation>
        <location evidence="1">Membrane</location>
        <topology evidence="1">Multi-pass membrane protein</topology>
    </subcellularLocation>
</comment>
<evidence type="ECO:0000313" key="7">
    <source>
        <dbReference type="EMBL" id="CAB4794718.1"/>
    </source>
</evidence>
<dbReference type="AlphaFoldDB" id="A0A6J7LS37"/>
<evidence type="ECO:0000313" key="9">
    <source>
        <dbReference type="EMBL" id="CAB4971256.1"/>
    </source>
</evidence>
<dbReference type="Pfam" id="PF01184">
    <property type="entry name" value="Gpr1_Fun34_YaaH"/>
    <property type="match status" value="1"/>
</dbReference>
<dbReference type="GO" id="GO:0015360">
    <property type="term" value="F:acetate:proton symporter activity"/>
    <property type="evidence" value="ECO:0007669"/>
    <property type="project" value="TreeGrafter"/>
</dbReference>
<name>A0A6J7LS37_9ZZZZ</name>
<evidence type="ECO:0000256" key="3">
    <source>
        <dbReference type="ARBA" id="ARBA00022692"/>
    </source>
</evidence>
<evidence type="ECO:0000256" key="4">
    <source>
        <dbReference type="ARBA" id="ARBA00022989"/>
    </source>
</evidence>
<dbReference type="EMBL" id="CAFBMU010000001">
    <property type="protein sequence ID" value="CAB4912131.1"/>
    <property type="molecule type" value="Genomic_DNA"/>
</dbReference>
<keyword evidence="4 6" id="KW-1133">Transmembrane helix</keyword>
<dbReference type="NCBIfam" id="NF038013">
    <property type="entry name" value="AceTr_1"/>
    <property type="match status" value="1"/>
</dbReference>
<sequence length="181" mass="19187">MAELKIADPVPLGLAAFGVTLMMLSSANAGLWNGAGGAAVVGTSLFYGGIVLLLVGLLEFMRGNGFTATVFTSFGAFWLSVWYWLTTPAVQAKGSLGVFLLMFTIASFVMWICAIKLGTQLNALFFLLFVTLVLLTLGNWDAGNANMVKTGGYAGMLTAALALYLVAKSMINDVWGRKVLP</sequence>
<dbReference type="GO" id="GO:0071422">
    <property type="term" value="P:succinate transmembrane transport"/>
    <property type="evidence" value="ECO:0007669"/>
    <property type="project" value="TreeGrafter"/>
</dbReference>
<dbReference type="PANTHER" id="PTHR30178:SF3">
    <property type="entry name" value="SUCCINATE-ACETATE_PROTON SYMPORTER SATP"/>
    <property type="match status" value="1"/>
</dbReference>
<feature type="transmembrane region" description="Helical" evidence="6">
    <location>
        <begin position="65"/>
        <end position="84"/>
    </location>
</feature>
<evidence type="ECO:0000256" key="6">
    <source>
        <dbReference type="SAM" id="Phobius"/>
    </source>
</evidence>
<feature type="transmembrane region" description="Helical" evidence="6">
    <location>
        <begin position="96"/>
        <end position="114"/>
    </location>
</feature>
<evidence type="ECO:0000256" key="2">
    <source>
        <dbReference type="ARBA" id="ARBA00005587"/>
    </source>
</evidence>
<dbReference type="EMBL" id="CAFBRZ010000030">
    <property type="protein sequence ID" value="CAB5150985.1"/>
    <property type="molecule type" value="Genomic_DNA"/>
</dbReference>
<evidence type="ECO:0000313" key="10">
    <source>
        <dbReference type="EMBL" id="CAB5150985.1"/>
    </source>
</evidence>